<dbReference type="RefSeq" id="WP_014450062.1">
    <property type="nucleotide sequence ID" value="NC_017094.1"/>
</dbReference>
<dbReference type="PANTHER" id="PTHR11669:SF8">
    <property type="entry name" value="DNA POLYMERASE III SUBUNIT DELTA"/>
    <property type="match status" value="1"/>
</dbReference>
<dbReference type="GO" id="GO:0006261">
    <property type="term" value="P:DNA-templated DNA replication"/>
    <property type="evidence" value="ECO:0007669"/>
    <property type="project" value="TreeGrafter"/>
</dbReference>
<dbReference type="HOGENOM" id="CLU_006229_4_5_0"/>
<dbReference type="KEGG" id="lfc:LFE_1900"/>
<evidence type="ECO:0000313" key="3">
    <source>
        <dbReference type="Proteomes" id="UP000007382"/>
    </source>
</evidence>
<dbReference type="EMBL" id="AP012342">
    <property type="protein sequence ID" value="BAM07578.1"/>
    <property type="molecule type" value="Genomic_DNA"/>
</dbReference>
<dbReference type="PANTHER" id="PTHR11669">
    <property type="entry name" value="REPLICATION FACTOR C / DNA POLYMERASE III GAMMA-TAU SUBUNIT"/>
    <property type="match status" value="1"/>
</dbReference>
<gene>
    <name evidence="2" type="ordered locus">LFE_1900</name>
</gene>
<organism evidence="2 3">
    <name type="scientific">Leptospirillum ferrooxidans (strain C2-3)</name>
    <dbReference type="NCBI Taxonomy" id="1162668"/>
    <lineage>
        <taxon>Bacteria</taxon>
        <taxon>Pseudomonadati</taxon>
        <taxon>Nitrospirota</taxon>
        <taxon>Nitrospiria</taxon>
        <taxon>Nitrospirales</taxon>
        <taxon>Nitrospiraceae</taxon>
        <taxon>Leptospirillum</taxon>
    </lineage>
</organism>
<dbReference type="InterPro" id="IPR050238">
    <property type="entry name" value="DNA_Rep/Repair_Clamp_Loader"/>
</dbReference>
<dbReference type="InterPro" id="IPR027417">
    <property type="entry name" value="P-loop_NTPase"/>
</dbReference>
<reference evidence="2 3" key="1">
    <citation type="journal article" date="2012" name="J. Bacteriol.">
        <title>Complete Genome Sequence of Leptospirillum ferrooxidans Strain C2-3, Isolated from a Fresh Volcanic Ash Deposit on the Island of Miyake, Japan.</title>
        <authorList>
            <person name="Fujimura R."/>
            <person name="Sato Y."/>
            <person name="Nishizawa T."/>
            <person name="Oshima K."/>
            <person name="Kim S.-W."/>
            <person name="Hattori M."/>
            <person name="Kamijo T."/>
            <person name="Ohta H."/>
        </authorList>
    </citation>
    <scope>NUCLEOTIDE SEQUENCE [LARGE SCALE GENOMIC DNA]</scope>
    <source>
        <strain evidence="2 3">C2-3</strain>
    </source>
</reference>
<keyword evidence="3" id="KW-1185">Reference proteome</keyword>
<dbReference type="STRING" id="1162668.LFE_1900"/>
<reference evidence="3" key="2">
    <citation type="submission" date="2012-03" db="EMBL/GenBank/DDBJ databases">
        <title>The complete genome sequence of the pioneer microbe on fresh volcanic deposit, Leptospirillum ferrooxidans strain C2-3.</title>
        <authorList>
            <person name="Fujimura R."/>
            <person name="Sato Y."/>
            <person name="Nishizawa T."/>
            <person name="Nanba K."/>
            <person name="Oshima K."/>
            <person name="Hattori M."/>
            <person name="Kamijo T."/>
            <person name="Ohta H."/>
        </authorList>
    </citation>
    <scope>NUCLEOTIDE SEQUENCE [LARGE SCALE GENOMIC DNA]</scope>
    <source>
        <strain evidence="3">C2-3</strain>
    </source>
</reference>
<sequence>MIIGHEKIRSRLDGLIERPEIAATFLFSGPEGVGKMLLAREWAKKILCLGGNCNQKPCESCRIFHAETQNHPDLIILSTSSEGQSGSRRSLKEEEESSTIKIDKARAFMVELSNAPLVSNRRVAIVDSAHLLTTQAANSLLKTLEEPPPATMIVLVTHLPDHLPQTIRSRCLNVSFAPLSLPEFKAVLEQIGLKTEMAPEDLYHLASGAPGQAESQCLPSRTRSLEASKRLFSAIKKPATSLFSELSVMLEDPDEDFFLNSLERYLLDLYRQEGKDPENRPFTIDPIKREMLHDKLLEIRTMSAYNIHRAMNAEEVLLEFREIFGA</sequence>
<dbReference type="AlphaFoldDB" id="I0IQM9"/>
<dbReference type="Pfam" id="PF13177">
    <property type="entry name" value="DNA_pol3_delta2"/>
    <property type="match status" value="1"/>
</dbReference>
<dbReference type="OrthoDB" id="9810148at2"/>
<feature type="region of interest" description="Disordered" evidence="1">
    <location>
        <begin position="78"/>
        <end position="97"/>
    </location>
</feature>
<proteinExistence type="predicted"/>
<accession>I0IQM9</accession>
<protein>
    <submittedName>
        <fullName evidence="2">Putative DNA polymerase III</fullName>
    </submittedName>
</protein>
<dbReference type="SUPFAM" id="SSF52540">
    <property type="entry name" value="P-loop containing nucleoside triphosphate hydrolases"/>
    <property type="match status" value="1"/>
</dbReference>
<dbReference type="PATRIC" id="fig|1162668.3.peg.2258"/>
<evidence type="ECO:0000256" key="1">
    <source>
        <dbReference type="SAM" id="MobiDB-lite"/>
    </source>
</evidence>
<dbReference type="eggNOG" id="COG0470">
    <property type="taxonomic scope" value="Bacteria"/>
</dbReference>
<dbReference type="Proteomes" id="UP000007382">
    <property type="component" value="Chromosome"/>
</dbReference>
<evidence type="ECO:0000313" key="2">
    <source>
        <dbReference type="EMBL" id="BAM07578.1"/>
    </source>
</evidence>
<name>I0IQM9_LEPFC</name>
<dbReference type="Gene3D" id="3.40.50.300">
    <property type="entry name" value="P-loop containing nucleotide triphosphate hydrolases"/>
    <property type="match status" value="1"/>
</dbReference>